<dbReference type="SUPFAM" id="SSF53041">
    <property type="entry name" value="Resolvase-like"/>
    <property type="match status" value="1"/>
</dbReference>
<evidence type="ECO:0000256" key="1">
    <source>
        <dbReference type="ARBA" id="ARBA00023125"/>
    </source>
</evidence>
<reference evidence="4 5" key="1">
    <citation type="journal article" date="2013" name="PLoS ONE">
        <title>Cultivation and Complete Genome Sequencing of Gloeobacter kilaueensis sp. nov., from a Lava Cave in Kilauea Caldera, Hawai'i.</title>
        <authorList>
            <person name="Saw J.H."/>
            <person name="Schatz M."/>
            <person name="Brown M.V."/>
            <person name="Kunkel D.D."/>
            <person name="Foster J.S."/>
            <person name="Shick H."/>
            <person name="Christensen S."/>
            <person name="Hou S."/>
            <person name="Wan X."/>
            <person name="Donachie S.P."/>
        </authorList>
    </citation>
    <scope>NUCLEOTIDE SEQUENCE [LARGE SCALE GENOMIC DNA]</scope>
    <source>
        <strain evidence="5">JS</strain>
    </source>
</reference>
<dbReference type="PANTHER" id="PTHR30461:SF2">
    <property type="entry name" value="SERINE RECOMBINASE PINE-RELATED"/>
    <property type="match status" value="1"/>
</dbReference>
<evidence type="ECO:0000256" key="2">
    <source>
        <dbReference type="ARBA" id="ARBA00023172"/>
    </source>
</evidence>
<dbReference type="InterPro" id="IPR036162">
    <property type="entry name" value="Resolvase-like_N_sf"/>
</dbReference>
<dbReference type="CDD" id="cd03768">
    <property type="entry name" value="SR_ResInv"/>
    <property type="match status" value="1"/>
</dbReference>
<evidence type="ECO:0000313" key="4">
    <source>
        <dbReference type="EMBL" id="AGY58866.1"/>
    </source>
</evidence>
<protein>
    <submittedName>
        <fullName evidence="4">DNA-invertase</fullName>
    </submittedName>
</protein>
<dbReference type="GO" id="GO:0000150">
    <property type="term" value="F:DNA strand exchange activity"/>
    <property type="evidence" value="ECO:0007669"/>
    <property type="project" value="InterPro"/>
</dbReference>
<evidence type="ECO:0000259" key="3">
    <source>
        <dbReference type="PROSITE" id="PS51736"/>
    </source>
</evidence>
<dbReference type="EMBL" id="CP003587">
    <property type="protein sequence ID" value="AGY58866.1"/>
    <property type="molecule type" value="Genomic_DNA"/>
</dbReference>
<dbReference type="eggNOG" id="COG1961">
    <property type="taxonomic scope" value="Bacteria"/>
</dbReference>
<dbReference type="InterPro" id="IPR006119">
    <property type="entry name" value="Resolv_N"/>
</dbReference>
<gene>
    <name evidence="4" type="primary">mpi</name>
    <name evidence="4" type="ORF">GKIL_2620</name>
</gene>
<evidence type="ECO:0000313" key="5">
    <source>
        <dbReference type="Proteomes" id="UP000017396"/>
    </source>
</evidence>
<sequence length="103" mass="11736">MLEHGDTLIVWKLNRLGRSVRDLITMLDELQQRRVQFQSLTEHIETTTPTGWATWHMLAVLAELERSVISERTQAGVKAAKKRGVKFGPKHKLSAAQVAYARQ</sequence>
<keyword evidence="2" id="KW-0233">DNA recombination</keyword>
<name>U5QIY5_GLOK1</name>
<dbReference type="STRING" id="1183438.GKIL_2620"/>
<dbReference type="AlphaFoldDB" id="U5QIY5"/>
<accession>U5QIY5</accession>
<organism evidence="4 5">
    <name type="scientific">Gloeobacter kilaueensis (strain ATCC BAA-2537 / CCAP 1431/1 / ULC 316 / JS1)</name>
    <dbReference type="NCBI Taxonomy" id="1183438"/>
    <lineage>
        <taxon>Bacteria</taxon>
        <taxon>Bacillati</taxon>
        <taxon>Cyanobacteriota</taxon>
        <taxon>Cyanophyceae</taxon>
        <taxon>Gloeobacterales</taxon>
        <taxon>Gloeobacteraceae</taxon>
        <taxon>Gloeobacter</taxon>
    </lineage>
</organism>
<dbReference type="Gene3D" id="3.40.50.1390">
    <property type="entry name" value="Resolvase, N-terminal catalytic domain"/>
    <property type="match status" value="1"/>
</dbReference>
<dbReference type="SMART" id="SM00857">
    <property type="entry name" value="Resolvase"/>
    <property type="match status" value="1"/>
</dbReference>
<dbReference type="Pfam" id="PF00239">
    <property type="entry name" value="Resolvase"/>
    <property type="match status" value="1"/>
</dbReference>
<dbReference type="Proteomes" id="UP000017396">
    <property type="component" value="Chromosome"/>
</dbReference>
<dbReference type="KEGG" id="glj:GKIL_2620"/>
<dbReference type="HOGENOM" id="CLU_010686_9_3_3"/>
<keyword evidence="1" id="KW-0238">DNA-binding</keyword>
<dbReference type="PANTHER" id="PTHR30461">
    <property type="entry name" value="DNA-INVERTASE FROM LAMBDOID PROPHAGE"/>
    <property type="match status" value="1"/>
</dbReference>
<dbReference type="InterPro" id="IPR050639">
    <property type="entry name" value="SSR_resolvase"/>
</dbReference>
<proteinExistence type="predicted"/>
<dbReference type="GO" id="GO:0003677">
    <property type="term" value="F:DNA binding"/>
    <property type="evidence" value="ECO:0007669"/>
    <property type="project" value="UniProtKB-KW"/>
</dbReference>
<dbReference type="PROSITE" id="PS51736">
    <property type="entry name" value="RECOMBINASES_3"/>
    <property type="match status" value="1"/>
</dbReference>
<feature type="domain" description="Resolvase/invertase-type recombinase catalytic" evidence="3">
    <location>
        <begin position="1"/>
        <end position="84"/>
    </location>
</feature>
<keyword evidence="5" id="KW-1185">Reference proteome</keyword>